<keyword evidence="2" id="KW-1185">Reference proteome</keyword>
<gene>
    <name evidence="1" type="ORF">BP01DRAFT_13740</name>
</gene>
<dbReference type="AlphaFoldDB" id="A0A318ZTS0"/>
<name>A0A318ZTS0_9EURO</name>
<dbReference type="GeneID" id="37071763"/>
<reference evidence="1 2" key="1">
    <citation type="submission" date="2016-12" db="EMBL/GenBank/DDBJ databases">
        <title>The genomes of Aspergillus section Nigri reveals drivers in fungal speciation.</title>
        <authorList>
            <consortium name="DOE Joint Genome Institute"/>
            <person name="Vesth T.C."/>
            <person name="Nybo J."/>
            <person name="Theobald S."/>
            <person name="Brandl J."/>
            <person name="Frisvad J.C."/>
            <person name="Nielsen K.F."/>
            <person name="Lyhne E.K."/>
            <person name="Kogle M.E."/>
            <person name="Kuo A."/>
            <person name="Riley R."/>
            <person name="Clum A."/>
            <person name="Nolan M."/>
            <person name="Lipzen A."/>
            <person name="Salamov A."/>
            <person name="Henrissat B."/>
            <person name="Wiebenga A."/>
            <person name="De Vries R.P."/>
            <person name="Grigoriev I.V."/>
            <person name="Mortensen U.H."/>
            <person name="Andersen M.R."/>
            <person name="Baker S.E."/>
        </authorList>
    </citation>
    <scope>NUCLEOTIDE SEQUENCE [LARGE SCALE GENOMIC DNA]</scope>
    <source>
        <strain evidence="1 2">JOP 1030-1</strain>
    </source>
</reference>
<dbReference type="RefSeq" id="XP_025436056.1">
    <property type="nucleotide sequence ID" value="XM_025570535.1"/>
</dbReference>
<accession>A0A318ZTS0</accession>
<evidence type="ECO:0000313" key="1">
    <source>
        <dbReference type="EMBL" id="PYH50074.1"/>
    </source>
</evidence>
<dbReference type="Proteomes" id="UP000248349">
    <property type="component" value="Unassembled WGS sequence"/>
</dbReference>
<organism evidence="1 2">
    <name type="scientific">Aspergillus saccharolyticus JOP 1030-1</name>
    <dbReference type="NCBI Taxonomy" id="1450539"/>
    <lineage>
        <taxon>Eukaryota</taxon>
        <taxon>Fungi</taxon>
        <taxon>Dikarya</taxon>
        <taxon>Ascomycota</taxon>
        <taxon>Pezizomycotina</taxon>
        <taxon>Eurotiomycetes</taxon>
        <taxon>Eurotiomycetidae</taxon>
        <taxon>Eurotiales</taxon>
        <taxon>Aspergillaceae</taxon>
        <taxon>Aspergillus</taxon>
        <taxon>Aspergillus subgen. Circumdati</taxon>
    </lineage>
</organism>
<evidence type="ECO:0000313" key="2">
    <source>
        <dbReference type="Proteomes" id="UP000248349"/>
    </source>
</evidence>
<dbReference type="EMBL" id="KZ821218">
    <property type="protein sequence ID" value="PYH50074.1"/>
    <property type="molecule type" value="Genomic_DNA"/>
</dbReference>
<sequence>MAARAPGEMLSPVMIHSSVWSFDACSVLCVLCKCVGKFPAHACVCHPETKRYNEQLPMITSLQCIVLAVRRTLRSGQLHKARFHRPAAILMRQKDLILNLRTPIQPTFT</sequence>
<protein>
    <submittedName>
        <fullName evidence="1">Uncharacterized protein</fullName>
    </submittedName>
</protein>
<proteinExistence type="predicted"/>